<name>A0A453NP87_AEGTS</name>
<organism evidence="1 2">
    <name type="scientific">Aegilops tauschii subsp. strangulata</name>
    <name type="common">Goatgrass</name>
    <dbReference type="NCBI Taxonomy" id="200361"/>
    <lineage>
        <taxon>Eukaryota</taxon>
        <taxon>Viridiplantae</taxon>
        <taxon>Streptophyta</taxon>
        <taxon>Embryophyta</taxon>
        <taxon>Tracheophyta</taxon>
        <taxon>Spermatophyta</taxon>
        <taxon>Magnoliopsida</taxon>
        <taxon>Liliopsida</taxon>
        <taxon>Poales</taxon>
        <taxon>Poaceae</taxon>
        <taxon>BOP clade</taxon>
        <taxon>Pooideae</taxon>
        <taxon>Triticodae</taxon>
        <taxon>Triticeae</taxon>
        <taxon>Triticinae</taxon>
        <taxon>Aegilops</taxon>
    </lineage>
</organism>
<dbReference type="AlphaFoldDB" id="A0A453NP87"/>
<evidence type="ECO:0000313" key="1">
    <source>
        <dbReference type="EnsemblPlants" id="AET6Gv20436300.11"/>
    </source>
</evidence>
<dbReference type="EnsemblPlants" id="AET6Gv20436300.11">
    <property type="protein sequence ID" value="AET6Gv20436300.11"/>
    <property type="gene ID" value="AET6Gv20436300"/>
</dbReference>
<protein>
    <submittedName>
        <fullName evidence="1">Uncharacterized protein</fullName>
    </submittedName>
</protein>
<reference evidence="1" key="3">
    <citation type="journal article" date="2017" name="Nature">
        <title>Genome sequence of the progenitor of the wheat D genome Aegilops tauschii.</title>
        <authorList>
            <person name="Luo M.C."/>
            <person name="Gu Y.Q."/>
            <person name="Puiu D."/>
            <person name="Wang H."/>
            <person name="Twardziok S.O."/>
            <person name="Deal K.R."/>
            <person name="Huo N."/>
            <person name="Zhu T."/>
            <person name="Wang L."/>
            <person name="Wang Y."/>
            <person name="McGuire P.E."/>
            <person name="Liu S."/>
            <person name="Long H."/>
            <person name="Ramasamy R.K."/>
            <person name="Rodriguez J.C."/>
            <person name="Van S.L."/>
            <person name="Yuan L."/>
            <person name="Wang Z."/>
            <person name="Xia Z."/>
            <person name="Xiao L."/>
            <person name="Anderson O.D."/>
            <person name="Ouyang S."/>
            <person name="Liang Y."/>
            <person name="Zimin A.V."/>
            <person name="Pertea G."/>
            <person name="Qi P."/>
            <person name="Bennetzen J.L."/>
            <person name="Dai X."/>
            <person name="Dawson M.W."/>
            <person name="Muller H.G."/>
            <person name="Kugler K."/>
            <person name="Rivarola-Duarte L."/>
            <person name="Spannagl M."/>
            <person name="Mayer K.F.X."/>
            <person name="Lu F.H."/>
            <person name="Bevan M.W."/>
            <person name="Leroy P."/>
            <person name="Li P."/>
            <person name="You F.M."/>
            <person name="Sun Q."/>
            <person name="Liu Z."/>
            <person name="Lyons E."/>
            <person name="Wicker T."/>
            <person name="Salzberg S.L."/>
            <person name="Devos K.M."/>
            <person name="Dvorak J."/>
        </authorList>
    </citation>
    <scope>NUCLEOTIDE SEQUENCE [LARGE SCALE GENOMIC DNA]</scope>
    <source>
        <strain evidence="1">cv. AL8/78</strain>
    </source>
</reference>
<reference evidence="1" key="5">
    <citation type="journal article" date="2021" name="G3 (Bethesda)">
        <title>Aegilops tauschii genome assembly Aet v5.0 features greater sequence contiguity and improved annotation.</title>
        <authorList>
            <person name="Wang L."/>
            <person name="Zhu T."/>
            <person name="Rodriguez J.C."/>
            <person name="Deal K.R."/>
            <person name="Dubcovsky J."/>
            <person name="McGuire P.E."/>
            <person name="Lux T."/>
            <person name="Spannagl M."/>
            <person name="Mayer K.F.X."/>
            <person name="Baldrich P."/>
            <person name="Meyers B.C."/>
            <person name="Huo N."/>
            <person name="Gu Y.Q."/>
            <person name="Zhou H."/>
            <person name="Devos K.M."/>
            <person name="Bennetzen J.L."/>
            <person name="Unver T."/>
            <person name="Budak H."/>
            <person name="Gulick P.J."/>
            <person name="Galiba G."/>
            <person name="Kalapos B."/>
            <person name="Nelson D.R."/>
            <person name="Li P."/>
            <person name="You F.M."/>
            <person name="Luo M.C."/>
            <person name="Dvorak J."/>
        </authorList>
    </citation>
    <scope>NUCLEOTIDE SEQUENCE [LARGE SCALE GENOMIC DNA]</scope>
    <source>
        <strain evidence="1">cv. AL8/78</strain>
    </source>
</reference>
<dbReference type="Gramene" id="AET6Gv20436300.11">
    <property type="protein sequence ID" value="AET6Gv20436300.11"/>
    <property type="gene ID" value="AET6Gv20436300"/>
</dbReference>
<sequence length="33" mass="3535">MASPPEGVEPAVIHAWSAPRSLSTSLMYSFSEV</sequence>
<proteinExistence type="predicted"/>
<accession>A0A453NP87</accession>
<evidence type="ECO:0000313" key="2">
    <source>
        <dbReference type="Proteomes" id="UP000015105"/>
    </source>
</evidence>
<reference evidence="2" key="1">
    <citation type="journal article" date="2014" name="Science">
        <title>Ancient hybridizations among the ancestral genomes of bread wheat.</title>
        <authorList>
            <consortium name="International Wheat Genome Sequencing Consortium,"/>
            <person name="Marcussen T."/>
            <person name="Sandve S.R."/>
            <person name="Heier L."/>
            <person name="Spannagl M."/>
            <person name="Pfeifer M."/>
            <person name="Jakobsen K.S."/>
            <person name="Wulff B.B."/>
            <person name="Steuernagel B."/>
            <person name="Mayer K.F."/>
            <person name="Olsen O.A."/>
        </authorList>
    </citation>
    <scope>NUCLEOTIDE SEQUENCE [LARGE SCALE GENOMIC DNA]</scope>
    <source>
        <strain evidence="2">cv. AL8/78</strain>
    </source>
</reference>
<reference evidence="1" key="4">
    <citation type="submission" date="2019-03" db="UniProtKB">
        <authorList>
            <consortium name="EnsemblPlants"/>
        </authorList>
    </citation>
    <scope>IDENTIFICATION</scope>
</reference>
<keyword evidence="2" id="KW-1185">Reference proteome</keyword>
<reference evidence="2" key="2">
    <citation type="journal article" date="2017" name="Nat. Plants">
        <title>The Aegilops tauschii genome reveals multiple impacts of transposons.</title>
        <authorList>
            <person name="Zhao G."/>
            <person name="Zou C."/>
            <person name="Li K."/>
            <person name="Wang K."/>
            <person name="Li T."/>
            <person name="Gao L."/>
            <person name="Zhang X."/>
            <person name="Wang H."/>
            <person name="Yang Z."/>
            <person name="Liu X."/>
            <person name="Jiang W."/>
            <person name="Mao L."/>
            <person name="Kong X."/>
            <person name="Jiao Y."/>
            <person name="Jia J."/>
        </authorList>
    </citation>
    <scope>NUCLEOTIDE SEQUENCE [LARGE SCALE GENOMIC DNA]</scope>
    <source>
        <strain evidence="2">cv. AL8/78</strain>
    </source>
</reference>
<dbReference type="Proteomes" id="UP000015105">
    <property type="component" value="Chromosome 6D"/>
</dbReference>